<accession>A0A238LCR9</accession>
<dbReference type="GO" id="GO:0009055">
    <property type="term" value="F:electron transfer activity"/>
    <property type="evidence" value="ECO:0007669"/>
    <property type="project" value="InterPro"/>
</dbReference>
<evidence type="ECO:0000313" key="8">
    <source>
        <dbReference type="EMBL" id="SMY06736.1"/>
    </source>
</evidence>
<dbReference type="Gene3D" id="1.10.760.10">
    <property type="entry name" value="Cytochrome c-like domain"/>
    <property type="match status" value="1"/>
</dbReference>
<feature type="domain" description="Cytochrome c" evidence="7">
    <location>
        <begin position="71"/>
        <end position="170"/>
    </location>
</feature>
<keyword evidence="1" id="KW-0813">Transport</keyword>
<dbReference type="RefSeq" id="WP_093991412.1">
    <property type="nucleotide sequence ID" value="NZ_FXZK01000001.1"/>
</dbReference>
<dbReference type="InterPro" id="IPR002327">
    <property type="entry name" value="Cyt_c_1A/1B"/>
</dbReference>
<dbReference type="PRINTS" id="PR00604">
    <property type="entry name" value="CYTCHRMECIAB"/>
</dbReference>
<dbReference type="EMBL" id="FXZK01000001">
    <property type="protein sequence ID" value="SMY06736.1"/>
    <property type="molecule type" value="Genomic_DNA"/>
</dbReference>
<evidence type="ECO:0000256" key="3">
    <source>
        <dbReference type="ARBA" id="ARBA00022723"/>
    </source>
</evidence>
<dbReference type="PROSITE" id="PS51007">
    <property type="entry name" value="CYTC"/>
    <property type="match status" value="1"/>
</dbReference>
<protein>
    <submittedName>
        <fullName evidence="8">Cytochrome c-552</fullName>
    </submittedName>
</protein>
<evidence type="ECO:0000256" key="5">
    <source>
        <dbReference type="ARBA" id="ARBA00023004"/>
    </source>
</evidence>
<name>A0A238LCR9_9RHOB</name>
<evidence type="ECO:0000256" key="1">
    <source>
        <dbReference type="ARBA" id="ARBA00022448"/>
    </source>
</evidence>
<dbReference type="GO" id="GO:0046872">
    <property type="term" value="F:metal ion binding"/>
    <property type="evidence" value="ECO:0007669"/>
    <property type="project" value="UniProtKB-KW"/>
</dbReference>
<reference evidence="8 9" key="1">
    <citation type="submission" date="2017-05" db="EMBL/GenBank/DDBJ databases">
        <authorList>
            <person name="Song R."/>
            <person name="Chenine A.L."/>
            <person name="Ruprecht R.M."/>
        </authorList>
    </citation>
    <scope>NUCLEOTIDE SEQUENCE [LARGE SCALE GENOMIC DNA]</scope>
    <source>
        <strain evidence="8 9">CECT 8899</strain>
    </source>
</reference>
<dbReference type="InterPro" id="IPR036909">
    <property type="entry name" value="Cyt_c-like_dom_sf"/>
</dbReference>
<dbReference type="OrthoDB" id="9805828at2"/>
<evidence type="ECO:0000259" key="7">
    <source>
        <dbReference type="PROSITE" id="PS51007"/>
    </source>
</evidence>
<keyword evidence="9" id="KW-1185">Reference proteome</keyword>
<evidence type="ECO:0000256" key="2">
    <source>
        <dbReference type="ARBA" id="ARBA00022617"/>
    </source>
</evidence>
<keyword evidence="4" id="KW-0249">Electron transport</keyword>
<proteinExistence type="predicted"/>
<dbReference type="Proteomes" id="UP000201613">
    <property type="component" value="Unassembled WGS sequence"/>
</dbReference>
<organism evidence="8 9">
    <name type="scientific">Flavimaricola marinus</name>
    <dbReference type="NCBI Taxonomy" id="1819565"/>
    <lineage>
        <taxon>Bacteria</taxon>
        <taxon>Pseudomonadati</taxon>
        <taxon>Pseudomonadota</taxon>
        <taxon>Alphaproteobacteria</taxon>
        <taxon>Rhodobacterales</taxon>
        <taxon>Paracoccaceae</taxon>
        <taxon>Flavimaricola</taxon>
    </lineage>
</organism>
<keyword evidence="2 6" id="KW-0349">Heme</keyword>
<dbReference type="PANTHER" id="PTHR11961">
    <property type="entry name" value="CYTOCHROME C"/>
    <property type="match status" value="1"/>
</dbReference>
<evidence type="ECO:0000313" key="9">
    <source>
        <dbReference type="Proteomes" id="UP000201613"/>
    </source>
</evidence>
<dbReference type="AlphaFoldDB" id="A0A238LCR9"/>
<evidence type="ECO:0000256" key="6">
    <source>
        <dbReference type="PROSITE-ProRule" id="PRU00433"/>
    </source>
</evidence>
<dbReference type="SUPFAM" id="SSF46626">
    <property type="entry name" value="Cytochrome c"/>
    <property type="match status" value="1"/>
</dbReference>
<evidence type="ECO:0000256" key="4">
    <source>
        <dbReference type="ARBA" id="ARBA00022982"/>
    </source>
</evidence>
<keyword evidence="3 6" id="KW-0479">Metal-binding</keyword>
<dbReference type="InterPro" id="IPR009056">
    <property type="entry name" value="Cyt_c-like_dom"/>
</dbReference>
<gene>
    <name evidence="8" type="primary">cycM_2</name>
    <name evidence="8" type="ORF">LOM8899_00865</name>
</gene>
<dbReference type="GO" id="GO:0020037">
    <property type="term" value="F:heme binding"/>
    <property type="evidence" value="ECO:0007669"/>
    <property type="project" value="InterPro"/>
</dbReference>
<keyword evidence="5 6" id="KW-0408">Iron</keyword>
<sequence length="171" mass="18358">MFDTMTLTKIAGGLFGTFLVFLLGGWVAETIYHAGGHGDHEQAYVIDVPDSGGGEVVEEVQVPFEELYALADAADGEGAFRACRACHALEDGNNGTGPHLYGVVGRPVDAVAGFDYSGALEEVNDVWTPEQLFAFLENPAQYAPGTKMSYNGMRSETDRVNLIAYLDSIDD</sequence>